<dbReference type="GO" id="GO:0044210">
    <property type="term" value="P:'de novo' CTP biosynthetic process"/>
    <property type="evidence" value="ECO:0007669"/>
    <property type="project" value="UniProtKB-UniRule"/>
</dbReference>
<dbReference type="FunFam" id="3.40.50.300:FF:000009">
    <property type="entry name" value="CTP synthase"/>
    <property type="match status" value="1"/>
</dbReference>
<keyword evidence="4 11" id="KW-0479">Metal-binding</keyword>
<evidence type="ECO:0000259" key="12">
    <source>
        <dbReference type="Pfam" id="PF00117"/>
    </source>
</evidence>
<feature type="active site" evidence="11">
    <location>
        <position position="508"/>
    </location>
</feature>
<feature type="binding site" evidence="11">
    <location>
        <begin position="14"/>
        <end position="19"/>
    </location>
    <ligand>
        <name>ATP</name>
        <dbReference type="ChEBI" id="CHEBI:30616"/>
    </ligand>
</feature>
<dbReference type="GO" id="GO:0005524">
    <property type="term" value="F:ATP binding"/>
    <property type="evidence" value="ECO:0007669"/>
    <property type="project" value="UniProtKB-KW"/>
</dbReference>
<evidence type="ECO:0000259" key="13">
    <source>
        <dbReference type="Pfam" id="PF06418"/>
    </source>
</evidence>
<dbReference type="GO" id="GO:0004359">
    <property type="term" value="F:glutaminase activity"/>
    <property type="evidence" value="ECO:0007669"/>
    <property type="project" value="RHEA"/>
</dbReference>
<dbReference type="GO" id="GO:0005829">
    <property type="term" value="C:cytosol"/>
    <property type="evidence" value="ECO:0007669"/>
    <property type="project" value="TreeGrafter"/>
</dbReference>
<dbReference type="OrthoDB" id="9801107at2"/>
<name>A0A398CSZ6_9BACT</name>
<comment type="activity regulation">
    <text evidence="11">Allosterically activated by GTP, when glutamine is the substrate; GTP has no effect on the reaction when ammonia is the substrate. The allosteric effector GTP functions by stabilizing the protein conformation that binds the tetrahedral intermediate(s) formed during glutamine hydrolysis. Inhibited by the product CTP, via allosteric rather than competitive inhibition.</text>
</comment>
<reference evidence="14 15" key="1">
    <citation type="submission" date="2018-09" db="EMBL/GenBank/DDBJ databases">
        <title>Discovery and Ecogenomic Context for Candidatus Cryosericales, a Global Caldiserica Order Active in Thawing Permafrost.</title>
        <authorList>
            <person name="Martinez M.A."/>
            <person name="Woodcroft B.J."/>
            <person name="Ignacio Espinoza J.C."/>
            <person name="Zayed A."/>
            <person name="Singleton C.M."/>
            <person name="Boyd J."/>
            <person name="Li Y.-F."/>
            <person name="Purvine S."/>
            <person name="Maughan H."/>
            <person name="Hodgkins S.B."/>
            <person name="Anderson D."/>
            <person name="Sederholm M."/>
            <person name="Temperton B."/>
            <person name="Saleska S.R."/>
            <person name="Tyson G.W."/>
            <person name="Rich V.I."/>
        </authorList>
    </citation>
    <scope>NUCLEOTIDE SEQUENCE [LARGE SCALE GENOMIC DNA]</scope>
    <source>
        <strain evidence="14 15">SMC7</strain>
    </source>
</reference>
<protein>
    <recommendedName>
        <fullName evidence="11">CTP synthase</fullName>
        <ecNumber evidence="11">6.3.4.2</ecNumber>
    </recommendedName>
    <alternativeName>
        <fullName evidence="11">Cytidine 5'-triphosphate synthase</fullName>
    </alternativeName>
    <alternativeName>
        <fullName evidence="11">Cytidine triphosphate synthetase</fullName>
        <shortName evidence="11">CTP synthetase</shortName>
        <shortName evidence="11">CTPS</shortName>
    </alternativeName>
    <alternativeName>
        <fullName evidence="11">UTP--ammonia ligase</fullName>
    </alternativeName>
</protein>
<feature type="binding site" evidence="11">
    <location>
        <position position="463"/>
    </location>
    <ligand>
        <name>L-glutamine</name>
        <dbReference type="ChEBI" id="CHEBI:58359"/>
    </ligand>
</feature>
<proteinExistence type="inferred from homology"/>
<comment type="catalytic activity">
    <reaction evidence="11">
        <text>UTP + NH4(+) + ATP = CTP + ADP + phosphate + 2 H(+)</text>
        <dbReference type="Rhea" id="RHEA:16597"/>
        <dbReference type="ChEBI" id="CHEBI:15378"/>
        <dbReference type="ChEBI" id="CHEBI:28938"/>
        <dbReference type="ChEBI" id="CHEBI:30616"/>
        <dbReference type="ChEBI" id="CHEBI:37563"/>
        <dbReference type="ChEBI" id="CHEBI:43474"/>
        <dbReference type="ChEBI" id="CHEBI:46398"/>
        <dbReference type="ChEBI" id="CHEBI:456216"/>
    </reaction>
</comment>
<organism evidence="14 15">
    <name type="scientific">Candidatus Cryosericum terrychapinii</name>
    <dbReference type="NCBI Taxonomy" id="2290919"/>
    <lineage>
        <taxon>Bacteria</taxon>
        <taxon>Pseudomonadati</taxon>
        <taxon>Caldisericota/Cryosericota group</taxon>
        <taxon>Candidatus Cryosericota</taxon>
        <taxon>Candidatus Cryosericia</taxon>
        <taxon>Candidatus Cryosericales</taxon>
        <taxon>Candidatus Cryosericaceae</taxon>
        <taxon>Candidatus Cryosericum</taxon>
    </lineage>
</organism>
<dbReference type="AlphaFoldDB" id="A0A398CSZ6"/>
<dbReference type="GO" id="GO:0042802">
    <property type="term" value="F:identical protein binding"/>
    <property type="evidence" value="ECO:0007669"/>
    <property type="project" value="TreeGrafter"/>
</dbReference>
<feature type="domain" description="CTP synthase N-terminal" evidence="13">
    <location>
        <begin position="3"/>
        <end position="265"/>
    </location>
</feature>
<dbReference type="FunFam" id="3.40.50.880:FF:000002">
    <property type="entry name" value="CTP synthase"/>
    <property type="match status" value="1"/>
</dbReference>
<comment type="pathway">
    <text evidence="1 11">Pyrimidine metabolism; CTP biosynthesis via de novo pathway; CTP from UDP: step 2/2.</text>
</comment>
<dbReference type="Gene3D" id="3.40.50.300">
    <property type="entry name" value="P-loop containing nucleotide triphosphate hydrolases"/>
    <property type="match status" value="1"/>
</dbReference>
<dbReference type="PANTHER" id="PTHR11550:SF0">
    <property type="entry name" value="CTP SYNTHASE-RELATED"/>
    <property type="match status" value="1"/>
</dbReference>
<feature type="binding site" evidence="11">
    <location>
        <position position="355"/>
    </location>
    <ligand>
        <name>L-glutamine</name>
        <dbReference type="ChEBI" id="CHEBI:58359"/>
    </ligand>
</feature>
<evidence type="ECO:0000256" key="11">
    <source>
        <dbReference type="HAMAP-Rule" id="MF_01227"/>
    </source>
</evidence>
<evidence type="ECO:0000256" key="9">
    <source>
        <dbReference type="ARBA" id="ARBA00022975"/>
    </source>
</evidence>
<dbReference type="Proteomes" id="UP000266328">
    <property type="component" value="Unassembled WGS sequence"/>
</dbReference>
<feature type="active site" evidence="11">
    <location>
        <position position="510"/>
    </location>
</feature>
<keyword evidence="3 11" id="KW-0436">Ligase</keyword>
<feature type="binding site" evidence="11">
    <location>
        <begin position="187"/>
        <end position="192"/>
    </location>
    <ligand>
        <name>CTP</name>
        <dbReference type="ChEBI" id="CHEBI:37563"/>
        <note>allosteric inhibitor</note>
    </ligand>
</feature>
<dbReference type="Pfam" id="PF06418">
    <property type="entry name" value="CTP_synth_N"/>
    <property type="match status" value="1"/>
</dbReference>
<feature type="binding site" evidence="11">
    <location>
        <begin position="148"/>
        <end position="150"/>
    </location>
    <ligand>
        <name>CTP</name>
        <dbReference type="ChEBI" id="CHEBI:37563"/>
        <note>allosteric inhibitor</note>
    </ligand>
</feature>
<gene>
    <name evidence="11" type="primary">pyrG</name>
    <name evidence="14" type="ORF">SMC7_01590</name>
</gene>
<comment type="catalytic activity">
    <reaction evidence="11">
        <text>L-glutamine + H2O = L-glutamate + NH4(+)</text>
        <dbReference type="Rhea" id="RHEA:15889"/>
        <dbReference type="ChEBI" id="CHEBI:15377"/>
        <dbReference type="ChEBI" id="CHEBI:28938"/>
        <dbReference type="ChEBI" id="CHEBI:29985"/>
        <dbReference type="ChEBI" id="CHEBI:58359"/>
    </reaction>
</comment>
<dbReference type="GO" id="GO:0003883">
    <property type="term" value="F:CTP synthase activity"/>
    <property type="evidence" value="ECO:0007669"/>
    <property type="project" value="UniProtKB-UniRule"/>
</dbReference>
<dbReference type="NCBIfam" id="TIGR00337">
    <property type="entry name" value="PyrG"/>
    <property type="match status" value="1"/>
</dbReference>
<evidence type="ECO:0000256" key="7">
    <source>
        <dbReference type="ARBA" id="ARBA00022842"/>
    </source>
</evidence>
<keyword evidence="6 11" id="KW-0067">ATP-binding</keyword>
<feature type="binding site" evidence="11">
    <location>
        <begin position="383"/>
        <end position="386"/>
    </location>
    <ligand>
        <name>L-glutamine</name>
        <dbReference type="ChEBI" id="CHEBI:58359"/>
    </ligand>
</feature>
<dbReference type="InterPro" id="IPR027417">
    <property type="entry name" value="P-loop_NTPase"/>
</dbReference>
<dbReference type="InterPro" id="IPR017926">
    <property type="entry name" value="GATASE"/>
</dbReference>
<dbReference type="PROSITE" id="PS51273">
    <property type="entry name" value="GATASE_TYPE_1"/>
    <property type="match status" value="1"/>
</dbReference>
<evidence type="ECO:0000256" key="3">
    <source>
        <dbReference type="ARBA" id="ARBA00022598"/>
    </source>
</evidence>
<sequence length="534" mass="59224">MSKFIFVTGGVMSSLGKGIFSASLGRILLDEGFSVTILKMDPYLNVDAGVQNPFEHGEVFVTEDGAETDLDLGHYERFLNQNLHRINNITSGQVYLSVIEKERKGEYMGHTVQIIPHLTGEIRSRVTKVAEASKADFVIVEVGGTVGDIEGLPFLEAIREFWAEDPANSIFAHLTYVPYLETTDELKTKPTQHSVGELRKIGIQPTLVVARGVKELPADQKRKVALFCGVPADHVISLPNLTSVYKVPNYLQEQRVGHLVLSSFGMAPRTAETETPWVRFTWTIDQAKTPRRLAIVGKYVQLNDAYLSLREALHHGAWATGCDLHIDLVDSEDVEKQGVRLLDAGKYDGILVPGGFGKRGIEGMILAAGYARTHNLPYLGICLGMQVASIEFARNVLSIADANSQEFKPESKDLIIYLMPSQKGVQKLGGTMRLGVYENTITPGSRVQEAYGASTLSERHRHRYEFNNDYRTAFEEHGMRVAAVYPEEDLVESLELENHPFFVGVQFHPELSSKPLQPGPLFVAFVKAMLAHEG</sequence>
<evidence type="ECO:0000313" key="15">
    <source>
        <dbReference type="Proteomes" id="UP000266328"/>
    </source>
</evidence>
<dbReference type="NCBIfam" id="NF003792">
    <property type="entry name" value="PRK05380.1"/>
    <property type="match status" value="1"/>
</dbReference>
<feature type="region of interest" description="Amidoligase domain" evidence="11">
    <location>
        <begin position="1"/>
        <end position="266"/>
    </location>
</feature>
<comment type="caution">
    <text evidence="11">Lacks conserved residue(s) required for the propagation of feature annotation.</text>
</comment>
<accession>A0A398CSZ6</accession>
<feature type="active site" description="Nucleophile; for glutamine hydrolysis" evidence="11">
    <location>
        <position position="382"/>
    </location>
</feature>
<evidence type="ECO:0000256" key="8">
    <source>
        <dbReference type="ARBA" id="ARBA00022962"/>
    </source>
</evidence>
<feature type="binding site" evidence="11">
    <location>
        <position position="141"/>
    </location>
    <ligand>
        <name>Mg(2+)</name>
        <dbReference type="ChEBI" id="CHEBI:18420"/>
    </ligand>
</feature>
<feature type="binding site" evidence="11">
    <location>
        <position position="241"/>
    </location>
    <ligand>
        <name>ATP</name>
        <dbReference type="ChEBI" id="CHEBI:30616"/>
    </ligand>
</feature>
<keyword evidence="9 11" id="KW-0665">Pyrimidine biosynthesis</keyword>
<dbReference type="CDD" id="cd01746">
    <property type="entry name" value="GATase1_CTP_Synthase"/>
    <property type="match status" value="1"/>
</dbReference>
<comment type="miscellaneous">
    <text evidence="11">CTPSs have evolved a hybrid strategy for distinguishing between UTP and CTP. The overlapping regions of the product feedback inhibitory and substrate sites recognize a common feature in both compounds, the triphosphate moiety. To differentiate isosteric substrate and product pyrimidine rings, an additional pocket far from the expected kinase/ligase catalytic site, specifically recognizes the cytosine and ribose portions of the product inhibitor.</text>
</comment>
<feature type="binding site" evidence="11">
    <location>
        <position position="13"/>
    </location>
    <ligand>
        <name>UTP</name>
        <dbReference type="ChEBI" id="CHEBI:46398"/>
    </ligand>
</feature>
<comment type="subunit">
    <text evidence="11">Homotetramer.</text>
</comment>
<feature type="binding site" evidence="11">
    <location>
        <position position="71"/>
    </location>
    <ligand>
        <name>ATP</name>
        <dbReference type="ChEBI" id="CHEBI:30616"/>
    </ligand>
</feature>
<comment type="function">
    <text evidence="11">Catalyzes the ATP-dependent amination of UTP to CTP with either L-glutamine or ammonia as the source of nitrogen. Regulates intracellular CTP levels through interactions with the four ribonucleotide triphosphates.</text>
</comment>
<dbReference type="HAMAP" id="MF_01227">
    <property type="entry name" value="PyrG"/>
    <property type="match status" value="1"/>
</dbReference>
<dbReference type="CDD" id="cd03113">
    <property type="entry name" value="CTPS_N"/>
    <property type="match status" value="1"/>
</dbReference>
<evidence type="ECO:0000256" key="5">
    <source>
        <dbReference type="ARBA" id="ARBA00022741"/>
    </source>
</evidence>
<dbReference type="InterPro" id="IPR033828">
    <property type="entry name" value="GATase1_CTP_Synthase"/>
</dbReference>
<dbReference type="GO" id="GO:0046872">
    <property type="term" value="F:metal ion binding"/>
    <property type="evidence" value="ECO:0007669"/>
    <property type="project" value="UniProtKB-KW"/>
</dbReference>
<keyword evidence="8 11" id="KW-0315">Glutamine amidotransferase</keyword>
<dbReference type="InterPro" id="IPR029062">
    <property type="entry name" value="Class_I_gatase-like"/>
</dbReference>
<evidence type="ECO:0000256" key="2">
    <source>
        <dbReference type="ARBA" id="ARBA00007533"/>
    </source>
</evidence>
<dbReference type="SUPFAM" id="SSF52540">
    <property type="entry name" value="P-loop containing nucleoside triphosphate hydrolases"/>
    <property type="match status" value="1"/>
</dbReference>
<comment type="similarity">
    <text evidence="2 11">Belongs to the CTP synthase family.</text>
</comment>
<feature type="binding site" evidence="11">
    <location>
        <position position="406"/>
    </location>
    <ligand>
        <name>L-glutamine</name>
        <dbReference type="ChEBI" id="CHEBI:58359"/>
    </ligand>
</feature>
<evidence type="ECO:0000256" key="10">
    <source>
        <dbReference type="ARBA" id="ARBA00047781"/>
    </source>
</evidence>
<dbReference type="Gene3D" id="3.40.50.880">
    <property type="match status" value="1"/>
</dbReference>
<dbReference type="GO" id="GO:0097268">
    <property type="term" value="C:cytoophidium"/>
    <property type="evidence" value="ECO:0007669"/>
    <property type="project" value="UniProtKB-ARBA"/>
</dbReference>
<dbReference type="Pfam" id="PF00117">
    <property type="entry name" value="GATase"/>
    <property type="match status" value="1"/>
</dbReference>
<feature type="binding site" evidence="11">
    <location>
        <position position="13"/>
    </location>
    <ligand>
        <name>CTP</name>
        <dbReference type="ChEBI" id="CHEBI:37563"/>
        <note>allosteric inhibitor</note>
    </ligand>
</feature>
<feature type="domain" description="Glutamine amidotransferase" evidence="12">
    <location>
        <begin position="303"/>
        <end position="527"/>
    </location>
</feature>
<dbReference type="EC" id="6.3.4.2" evidence="11"/>
<evidence type="ECO:0000256" key="4">
    <source>
        <dbReference type="ARBA" id="ARBA00022723"/>
    </source>
</evidence>
<evidence type="ECO:0000256" key="1">
    <source>
        <dbReference type="ARBA" id="ARBA00005171"/>
    </source>
</evidence>
<dbReference type="PANTHER" id="PTHR11550">
    <property type="entry name" value="CTP SYNTHASE"/>
    <property type="match status" value="1"/>
</dbReference>
<feature type="binding site" evidence="11">
    <location>
        <position position="71"/>
    </location>
    <ligand>
        <name>Mg(2+)</name>
        <dbReference type="ChEBI" id="CHEBI:18420"/>
    </ligand>
</feature>
<comment type="caution">
    <text evidence="14">The sequence shown here is derived from an EMBL/GenBank/DDBJ whole genome shotgun (WGS) entry which is preliminary data.</text>
</comment>
<dbReference type="SUPFAM" id="SSF52317">
    <property type="entry name" value="Class I glutamine amidotransferase-like"/>
    <property type="match status" value="1"/>
</dbReference>
<dbReference type="RefSeq" id="WP_119088634.1">
    <property type="nucleotide sequence ID" value="NZ_QXIS01000007.1"/>
</dbReference>
<feature type="binding site" evidence="11">
    <location>
        <begin position="187"/>
        <end position="192"/>
    </location>
    <ligand>
        <name>UTP</name>
        <dbReference type="ChEBI" id="CHEBI:46398"/>
    </ligand>
</feature>
<evidence type="ECO:0000256" key="6">
    <source>
        <dbReference type="ARBA" id="ARBA00022840"/>
    </source>
</evidence>
<keyword evidence="7 11" id="KW-0460">Magnesium</keyword>
<evidence type="ECO:0000313" key="14">
    <source>
        <dbReference type="EMBL" id="RIE06536.1"/>
    </source>
</evidence>
<keyword evidence="5 11" id="KW-0547">Nucleotide-binding</keyword>
<dbReference type="UniPathway" id="UPA00159">
    <property type="reaction ID" value="UER00277"/>
</dbReference>
<dbReference type="InterPro" id="IPR004468">
    <property type="entry name" value="CTP_synthase"/>
</dbReference>
<keyword evidence="15" id="KW-1185">Reference proteome</keyword>
<dbReference type="GO" id="GO:0019856">
    <property type="term" value="P:pyrimidine nucleobase biosynthetic process"/>
    <property type="evidence" value="ECO:0007669"/>
    <property type="project" value="TreeGrafter"/>
</dbReference>
<dbReference type="EMBL" id="QXIS01000007">
    <property type="protein sequence ID" value="RIE06536.1"/>
    <property type="molecule type" value="Genomic_DNA"/>
</dbReference>
<dbReference type="InterPro" id="IPR017456">
    <property type="entry name" value="CTP_synthase_N"/>
</dbReference>
<feature type="binding site" evidence="11">
    <location>
        <position position="223"/>
    </location>
    <ligand>
        <name>UTP</name>
        <dbReference type="ChEBI" id="CHEBI:46398"/>
    </ligand>
</feature>
<feature type="binding site" evidence="11">
    <location>
        <position position="223"/>
    </location>
    <ligand>
        <name>CTP</name>
        <dbReference type="ChEBI" id="CHEBI:37563"/>
        <note>allosteric inhibitor</note>
    </ligand>
</feature>
<comment type="catalytic activity">
    <reaction evidence="10 11">
        <text>UTP + L-glutamine + ATP + H2O = CTP + L-glutamate + ADP + phosphate + 2 H(+)</text>
        <dbReference type="Rhea" id="RHEA:26426"/>
        <dbReference type="ChEBI" id="CHEBI:15377"/>
        <dbReference type="ChEBI" id="CHEBI:15378"/>
        <dbReference type="ChEBI" id="CHEBI:29985"/>
        <dbReference type="ChEBI" id="CHEBI:30616"/>
        <dbReference type="ChEBI" id="CHEBI:37563"/>
        <dbReference type="ChEBI" id="CHEBI:43474"/>
        <dbReference type="ChEBI" id="CHEBI:46398"/>
        <dbReference type="ChEBI" id="CHEBI:58359"/>
        <dbReference type="ChEBI" id="CHEBI:456216"/>
        <dbReference type="EC" id="6.3.4.2"/>
    </reaction>
</comment>